<reference evidence="4" key="2">
    <citation type="submission" date="2023-05" db="EMBL/GenBank/DDBJ databases">
        <authorList>
            <consortium name="Lawrence Berkeley National Laboratory"/>
            <person name="Steindorff A."/>
            <person name="Hensen N."/>
            <person name="Bonometti L."/>
            <person name="Westerberg I."/>
            <person name="Brannstrom I.O."/>
            <person name="Guillou S."/>
            <person name="Cros-Aarteil S."/>
            <person name="Calhoun S."/>
            <person name="Haridas S."/>
            <person name="Kuo A."/>
            <person name="Mondo S."/>
            <person name="Pangilinan J."/>
            <person name="Riley R."/>
            <person name="Labutti K."/>
            <person name="Andreopoulos B."/>
            <person name="Lipzen A."/>
            <person name="Chen C."/>
            <person name="Yanf M."/>
            <person name="Daum C."/>
            <person name="Ng V."/>
            <person name="Clum A."/>
            <person name="Ohm R."/>
            <person name="Martin F."/>
            <person name="Silar P."/>
            <person name="Natvig D."/>
            <person name="Lalanne C."/>
            <person name="Gautier V."/>
            <person name="Ament-Velasquez S.L."/>
            <person name="Kruys A."/>
            <person name="Hutchinson M.I."/>
            <person name="Powell A.J."/>
            <person name="Barry K."/>
            <person name="Miller A.N."/>
            <person name="Grigoriev I.V."/>
            <person name="Debuchy R."/>
            <person name="Gladieux P."/>
            <person name="Thoren M.H."/>
            <person name="Johannesson H."/>
        </authorList>
    </citation>
    <scope>NUCLEOTIDE SEQUENCE</scope>
    <source>
        <strain evidence="4">CBS 892.96</strain>
    </source>
</reference>
<reference evidence="4" key="1">
    <citation type="journal article" date="2023" name="Mol. Phylogenet. Evol.">
        <title>Genome-scale phylogeny and comparative genomics of the fungal order Sordariales.</title>
        <authorList>
            <person name="Hensen N."/>
            <person name="Bonometti L."/>
            <person name="Westerberg I."/>
            <person name="Brannstrom I.O."/>
            <person name="Guillou S."/>
            <person name="Cros-Aarteil S."/>
            <person name="Calhoun S."/>
            <person name="Haridas S."/>
            <person name="Kuo A."/>
            <person name="Mondo S."/>
            <person name="Pangilinan J."/>
            <person name="Riley R."/>
            <person name="LaButti K."/>
            <person name="Andreopoulos B."/>
            <person name="Lipzen A."/>
            <person name="Chen C."/>
            <person name="Yan M."/>
            <person name="Daum C."/>
            <person name="Ng V."/>
            <person name="Clum A."/>
            <person name="Steindorff A."/>
            <person name="Ohm R.A."/>
            <person name="Martin F."/>
            <person name="Silar P."/>
            <person name="Natvig D.O."/>
            <person name="Lalanne C."/>
            <person name="Gautier V."/>
            <person name="Ament-Velasquez S.L."/>
            <person name="Kruys A."/>
            <person name="Hutchinson M.I."/>
            <person name="Powell A.J."/>
            <person name="Barry K."/>
            <person name="Miller A.N."/>
            <person name="Grigoriev I.V."/>
            <person name="Debuchy R."/>
            <person name="Gladieux P."/>
            <person name="Hiltunen Thoren M."/>
            <person name="Johannesson H."/>
        </authorList>
    </citation>
    <scope>NUCLEOTIDE SEQUENCE</scope>
    <source>
        <strain evidence="4">CBS 892.96</strain>
    </source>
</reference>
<feature type="compositionally biased region" description="Low complexity" evidence="2">
    <location>
        <begin position="172"/>
        <end position="183"/>
    </location>
</feature>
<gene>
    <name evidence="4" type="ORF">QBC36DRAFT_309359</name>
</gene>
<evidence type="ECO:0000256" key="2">
    <source>
        <dbReference type="SAM" id="MobiDB-lite"/>
    </source>
</evidence>
<dbReference type="EMBL" id="MU866143">
    <property type="protein sequence ID" value="KAK4178271.1"/>
    <property type="molecule type" value="Genomic_DNA"/>
</dbReference>
<evidence type="ECO:0008006" key="6">
    <source>
        <dbReference type="Google" id="ProtNLM"/>
    </source>
</evidence>
<feature type="signal peptide" evidence="3">
    <location>
        <begin position="1"/>
        <end position="18"/>
    </location>
</feature>
<evidence type="ECO:0000256" key="3">
    <source>
        <dbReference type="SAM" id="SignalP"/>
    </source>
</evidence>
<dbReference type="CDD" id="cd22191">
    <property type="entry name" value="DPBB_RlpA_EXP_N-like"/>
    <property type="match status" value="1"/>
</dbReference>
<feature type="compositionally biased region" description="Acidic residues" evidence="2">
    <location>
        <begin position="162"/>
        <end position="171"/>
    </location>
</feature>
<comment type="caution">
    <text evidence="4">The sequence shown here is derived from an EMBL/GenBank/DDBJ whole genome shotgun (WGS) entry which is preliminary data.</text>
</comment>
<organism evidence="4 5">
    <name type="scientific">Triangularia setosa</name>
    <dbReference type="NCBI Taxonomy" id="2587417"/>
    <lineage>
        <taxon>Eukaryota</taxon>
        <taxon>Fungi</taxon>
        <taxon>Dikarya</taxon>
        <taxon>Ascomycota</taxon>
        <taxon>Pezizomycotina</taxon>
        <taxon>Sordariomycetes</taxon>
        <taxon>Sordariomycetidae</taxon>
        <taxon>Sordariales</taxon>
        <taxon>Podosporaceae</taxon>
        <taxon>Triangularia</taxon>
    </lineage>
</organism>
<keyword evidence="1 3" id="KW-0732">Signal</keyword>
<name>A0AAN6WAJ2_9PEZI</name>
<evidence type="ECO:0000256" key="1">
    <source>
        <dbReference type="ARBA" id="ARBA00022729"/>
    </source>
</evidence>
<dbReference type="InterPro" id="IPR051477">
    <property type="entry name" value="Expansin_CellWall"/>
</dbReference>
<proteinExistence type="predicted"/>
<dbReference type="SUPFAM" id="SSF50685">
    <property type="entry name" value="Barwin-like endoglucanases"/>
    <property type="match status" value="1"/>
</dbReference>
<dbReference type="InterPro" id="IPR036908">
    <property type="entry name" value="RlpA-like_sf"/>
</dbReference>
<accession>A0AAN6WAJ2</accession>
<dbReference type="PANTHER" id="PTHR31836">
    <property type="match status" value="1"/>
</dbReference>
<feature type="compositionally biased region" description="Acidic residues" evidence="2">
    <location>
        <begin position="75"/>
        <end position="152"/>
    </location>
</feature>
<protein>
    <recommendedName>
        <fullName evidence="6">RlpA-like protein double-psi beta-barrel domain-containing protein</fullName>
    </recommendedName>
</protein>
<dbReference type="Proteomes" id="UP001302321">
    <property type="component" value="Unassembled WGS sequence"/>
</dbReference>
<sequence>MVLPTLTLRALLTLSTLALPILSLPAPIPKPFSSIVIKRGATHRSSEVDSTWDDAENWEPHSGWYFYNDDSADWNDDDHDDEEDWDVDSWDDDYDYDNDNDNDYEDYNDCDEEWDEEWDEDDDDGEEEEEEGEWDGGDNDDEGNWENGDDSDKDGQIRYFENDWEGDDDQSSYDYSSSPASESVMYPPPQTLHSGIGTVYTQDGHAGSCGNHHDDTAFVAALGNAWMHSQYRASECGRQIQVTNKGSHYHIGGEGNTITVTVQDTCASCDEGHVDFSLAAWDALTDGSPHGQVDLEW</sequence>
<evidence type="ECO:0000313" key="4">
    <source>
        <dbReference type="EMBL" id="KAK4178271.1"/>
    </source>
</evidence>
<evidence type="ECO:0000313" key="5">
    <source>
        <dbReference type="Proteomes" id="UP001302321"/>
    </source>
</evidence>
<dbReference type="PANTHER" id="PTHR31836:SF28">
    <property type="entry name" value="SRCR DOMAIN-CONTAINING PROTEIN-RELATED"/>
    <property type="match status" value="1"/>
</dbReference>
<dbReference type="AlphaFoldDB" id="A0AAN6WAJ2"/>
<feature type="region of interest" description="Disordered" evidence="2">
    <location>
        <begin position="75"/>
        <end position="183"/>
    </location>
</feature>
<dbReference type="Gene3D" id="2.40.40.10">
    <property type="entry name" value="RlpA-like domain"/>
    <property type="match status" value="1"/>
</dbReference>
<keyword evidence="5" id="KW-1185">Reference proteome</keyword>
<feature type="chain" id="PRO_5043029417" description="RlpA-like protein double-psi beta-barrel domain-containing protein" evidence="3">
    <location>
        <begin position="19"/>
        <end position="297"/>
    </location>
</feature>